<dbReference type="SUPFAM" id="SSF52540">
    <property type="entry name" value="P-loop containing nucleoside triphosphate hydrolases"/>
    <property type="match status" value="1"/>
</dbReference>
<organism evidence="7 8">
    <name type="scientific">Phenylobacterium montanum</name>
    <dbReference type="NCBI Taxonomy" id="2823693"/>
    <lineage>
        <taxon>Bacteria</taxon>
        <taxon>Pseudomonadati</taxon>
        <taxon>Pseudomonadota</taxon>
        <taxon>Alphaproteobacteria</taxon>
        <taxon>Caulobacterales</taxon>
        <taxon>Caulobacteraceae</taxon>
        <taxon>Phenylobacterium</taxon>
    </lineage>
</organism>
<comment type="function">
    <text evidence="5">Part of the ABC transporter complex HmuTUV involved in hemin import. Responsible for energy coupling to the transport system.</text>
</comment>
<dbReference type="KEGG" id="caul:KCG34_03890"/>
<dbReference type="PROSITE" id="PS50893">
    <property type="entry name" value="ABC_TRANSPORTER_2"/>
    <property type="match status" value="1"/>
</dbReference>
<dbReference type="PANTHER" id="PTHR42794:SF1">
    <property type="entry name" value="HEMIN IMPORT ATP-BINDING PROTEIN HMUV"/>
    <property type="match status" value="1"/>
</dbReference>
<accession>A0A975G0U6</accession>
<gene>
    <name evidence="7" type="ORF">KCG34_03890</name>
</gene>
<keyword evidence="8" id="KW-1185">Reference proteome</keyword>
<evidence type="ECO:0000256" key="1">
    <source>
        <dbReference type="ARBA" id="ARBA00022448"/>
    </source>
</evidence>
<dbReference type="RefSeq" id="WP_211939088.1">
    <property type="nucleotide sequence ID" value="NZ_CP073078.1"/>
</dbReference>
<protein>
    <submittedName>
        <fullName evidence="7">ABC transporter ATP-binding protein</fullName>
    </submittedName>
</protein>
<keyword evidence="2" id="KW-0547">Nucleotide-binding</keyword>
<evidence type="ECO:0000256" key="3">
    <source>
        <dbReference type="ARBA" id="ARBA00022840"/>
    </source>
</evidence>
<dbReference type="Gene3D" id="3.40.50.300">
    <property type="entry name" value="P-loop containing nucleotide triphosphate hydrolases"/>
    <property type="match status" value="1"/>
</dbReference>
<dbReference type="GO" id="GO:0016887">
    <property type="term" value="F:ATP hydrolysis activity"/>
    <property type="evidence" value="ECO:0007669"/>
    <property type="project" value="InterPro"/>
</dbReference>
<evidence type="ECO:0000259" key="6">
    <source>
        <dbReference type="PROSITE" id="PS50893"/>
    </source>
</evidence>
<evidence type="ECO:0000313" key="7">
    <source>
        <dbReference type="EMBL" id="QUD89038.1"/>
    </source>
</evidence>
<evidence type="ECO:0000256" key="2">
    <source>
        <dbReference type="ARBA" id="ARBA00022741"/>
    </source>
</evidence>
<dbReference type="Pfam" id="PF00005">
    <property type="entry name" value="ABC_tran"/>
    <property type="match status" value="1"/>
</dbReference>
<dbReference type="InterPro" id="IPR027417">
    <property type="entry name" value="P-loop_NTPase"/>
</dbReference>
<name>A0A975G0U6_9CAUL</name>
<dbReference type="InterPro" id="IPR017871">
    <property type="entry name" value="ABC_transporter-like_CS"/>
</dbReference>
<evidence type="ECO:0000313" key="8">
    <source>
        <dbReference type="Proteomes" id="UP000676409"/>
    </source>
</evidence>
<dbReference type="EMBL" id="CP073078">
    <property type="protein sequence ID" value="QUD89038.1"/>
    <property type="molecule type" value="Genomic_DNA"/>
</dbReference>
<dbReference type="InterPro" id="IPR003593">
    <property type="entry name" value="AAA+_ATPase"/>
</dbReference>
<keyword evidence="3 7" id="KW-0067">ATP-binding</keyword>
<evidence type="ECO:0000256" key="5">
    <source>
        <dbReference type="ARBA" id="ARBA00037066"/>
    </source>
</evidence>
<feature type="domain" description="ABC transporter" evidence="6">
    <location>
        <begin position="5"/>
        <end position="234"/>
    </location>
</feature>
<keyword evidence="4" id="KW-1278">Translocase</keyword>
<dbReference type="SMART" id="SM00382">
    <property type="entry name" value="AAA"/>
    <property type="match status" value="1"/>
</dbReference>
<sequence>MTARGELAGASVRVAGRSVLEAASLHIEPGEMVGVVGPNGAGKTTLLRALLGLAPLAAGQALLGGRPVSGLSDAERAALAAYMPQERRVAWSLPAWRIAALGAVDRPAGLARAAALEGLARVGLAELCERGVLDMSGGERARVLLARLLITRAPLLVADEPTAGLDPDAQFLALEQLRLEARAGRSVLVTLHDLTLAARTCDRLVVLAEHHVLADAAPSEALSPEILARAFQLEGALVDTPAGPTLAARRLHPGRS</sequence>
<dbReference type="PANTHER" id="PTHR42794">
    <property type="entry name" value="HEMIN IMPORT ATP-BINDING PROTEIN HMUV"/>
    <property type="match status" value="1"/>
</dbReference>
<reference evidence="7" key="1">
    <citation type="submission" date="2021-04" db="EMBL/GenBank/DDBJ databases">
        <title>The complete genome sequence of Caulobacter sp. S6.</title>
        <authorList>
            <person name="Tang Y."/>
            <person name="Ouyang W."/>
            <person name="Liu Q."/>
            <person name="Huang B."/>
            <person name="Guo Z."/>
            <person name="Lei P."/>
        </authorList>
    </citation>
    <scope>NUCLEOTIDE SEQUENCE</scope>
    <source>
        <strain evidence="7">S6</strain>
    </source>
</reference>
<dbReference type="PROSITE" id="PS00211">
    <property type="entry name" value="ABC_TRANSPORTER_1"/>
    <property type="match status" value="1"/>
</dbReference>
<dbReference type="Proteomes" id="UP000676409">
    <property type="component" value="Chromosome"/>
</dbReference>
<dbReference type="InterPro" id="IPR003439">
    <property type="entry name" value="ABC_transporter-like_ATP-bd"/>
</dbReference>
<dbReference type="AlphaFoldDB" id="A0A975G0U6"/>
<dbReference type="GO" id="GO:0005524">
    <property type="term" value="F:ATP binding"/>
    <property type="evidence" value="ECO:0007669"/>
    <property type="project" value="UniProtKB-KW"/>
</dbReference>
<keyword evidence="1" id="KW-0813">Transport</keyword>
<proteinExistence type="predicted"/>
<evidence type="ECO:0000256" key="4">
    <source>
        <dbReference type="ARBA" id="ARBA00022967"/>
    </source>
</evidence>